<dbReference type="OrthoDB" id="570524at2"/>
<evidence type="ECO:0000313" key="2">
    <source>
        <dbReference type="EMBL" id="SLN77538.1"/>
    </source>
</evidence>
<protein>
    <submittedName>
        <fullName evidence="2">Uncharacterized protein</fullName>
    </submittedName>
</protein>
<name>A0A1Y5U2W3_9PROT</name>
<dbReference type="InParanoid" id="A0A1Y5U2W3"/>
<evidence type="ECO:0000313" key="3">
    <source>
        <dbReference type="Proteomes" id="UP000193200"/>
    </source>
</evidence>
<gene>
    <name evidence="2" type="ORF">OCH7691_04450</name>
</gene>
<proteinExistence type="predicted"/>
<organism evidence="2 3">
    <name type="scientific">Oceanibacterium hippocampi</name>
    <dbReference type="NCBI Taxonomy" id="745714"/>
    <lineage>
        <taxon>Bacteria</taxon>
        <taxon>Pseudomonadati</taxon>
        <taxon>Pseudomonadota</taxon>
        <taxon>Alphaproteobacteria</taxon>
        <taxon>Sneathiellales</taxon>
        <taxon>Sneathiellaceae</taxon>
        <taxon>Oceanibacterium</taxon>
    </lineage>
</organism>
<dbReference type="Proteomes" id="UP000193200">
    <property type="component" value="Unassembled WGS sequence"/>
</dbReference>
<accession>A0A1Y5U2W3</accession>
<feature type="region of interest" description="Disordered" evidence="1">
    <location>
        <begin position="60"/>
        <end position="87"/>
    </location>
</feature>
<dbReference type="EMBL" id="FWFR01000008">
    <property type="protein sequence ID" value="SLN77538.1"/>
    <property type="molecule type" value="Genomic_DNA"/>
</dbReference>
<dbReference type="AlphaFoldDB" id="A0A1Y5U2W3"/>
<reference evidence="2 3" key="1">
    <citation type="submission" date="2017-03" db="EMBL/GenBank/DDBJ databases">
        <authorList>
            <person name="Afonso C.L."/>
            <person name="Miller P.J."/>
            <person name="Scott M.A."/>
            <person name="Spackman E."/>
            <person name="Goraichik I."/>
            <person name="Dimitrov K.M."/>
            <person name="Suarez D.L."/>
            <person name="Swayne D.E."/>
        </authorList>
    </citation>
    <scope>NUCLEOTIDE SEQUENCE [LARGE SCALE GENOMIC DNA]</scope>
    <source>
        <strain evidence="2 3">CECT 7691</strain>
    </source>
</reference>
<dbReference type="RefSeq" id="WP_085885786.1">
    <property type="nucleotide sequence ID" value="NZ_FWFR01000008.1"/>
</dbReference>
<evidence type="ECO:0000256" key="1">
    <source>
        <dbReference type="SAM" id="MobiDB-lite"/>
    </source>
</evidence>
<sequence length="246" mass="25721">MLSALLALLSLAALVMVVVAAIRPRWAWPFAKAPRRAPVAFGWTGAALAAVLGMAATVTPIEPPTPTTDTEVPAPGPASADENATAAPRTVEERIAAADERIRRVTIIGPDVVLAVDMAPQANHWQVIDRLGKAMRAAIPAALEAGGADGVLAARAVIDGTDRNGKPTERRMLGLILPLVVAAEVDFTDIAVGRVVGLSTPYLRGPDDLSMASAWCADPARHDQAADFCARVRHFGSARSFPGSED</sequence>
<keyword evidence="3" id="KW-1185">Reference proteome</keyword>